<evidence type="ECO:0000313" key="1">
    <source>
        <dbReference type="EMBL" id="KNC21137.1"/>
    </source>
</evidence>
<sequence length="133" mass="14730">MNTDLLSDIILMGMRNPVKLSINDESQSKIPQTLSINQYTVNPSERYATAFELLKITEFRKAIVYVPTCLLVTHLYPILKPEMGFDIFSLHVSVNANLRTKRVPSLNFNWILGPVAGSSASIGSICLIGSDSD</sequence>
<dbReference type="AlphaFoldDB" id="A0A0L0BM91"/>
<keyword evidence="2" id="KW-1185">Reference proteome</keyword>
<comment type="caution">
    <text evidence="1">The sequence shown here is derived from an EMBL/GenBank/DDBJ whole genome shotgun (WGS) entry which is preliminary data.</text>
</comment>
<name>A0A0L0BM91_LUCCU</name>
<proteinExistence type="predicted"/>
<dbReference type="Proteomes" id="UP000037069">
    <property type="component" value="Unassembled WGS sequence"/>
</dbReference>
<gene>
    <name evidence="1" type="ORF">FF38_12924</name>
</gene>
<accession>A0A0L0BM91</accession>
<dbReference type="STRING" id="7375.A0A0L0BM91"/>
<evidence type="ECO:0000313" key="2">
    <source>
        <dbReference type="Proteomes" id="UP000037069"/>
    </source>
</evidence>
<reference evidence="1 2" key="1">
    <citation type="journal article" date="2015" name="Nat. Commun.">
        <title>Lucilia cuprina genome unlocks parasitic fly biology to underpin future interventions.</title>
        <authorList>
            <person name="Anstead C.A."/>
            <person name="Korhonen P.K."/>
            <person name="Young N.D."/>
            <person name="Hall R.S."/>
            <person name="Jex A.R."/>
            <person name="Murali S.C."/>
            <person name="Hughes D.S."/>
            <person name="Lee S.F."/>
            <person name="Perry T."/>
            <person name="Stroehlein A.J."/>
            <person name="Ansell B.R."/>
            <person name="Breugelmans B."/>
            <person name="Hofmann A."/>
            <person name="Qu J."/>
            <person name="Dugan S."/>
            <person name="Lee S.L."/>
            <person name="Chao H."/>
            <person name="Dinh H."/>
            <person name="Han Y."/>
            <person name="Doddapaneni H.V."/>
            <person name="Worley K.C."/>
            <person name="Muzny D.M."/>
            <person name="Ioannidis P."/>
            <person name="Waterhouse R.M."/>
            <person name="Zdobnov E.M."/>
            <person name="James P.J."/>
            <person name="Bagnall N.H."/>
            <person name="Kotze A.C."/>
            <person name="Gibbs R.A."/>
            <person name="Richards S."/>
            <person name="Batterham P."/>
            <person name="Gasser R.B."/>
        </authorList>
    </citation>
    <scope>NUCLEOTIDE SEQUENCE [LARGE SCALE GENOMIC DNA]</scope>
    <source>
        <strain evidence="1 2">LS</strain>
        <tissue evidence="1">Full body</tissue>
    </source>
</reference>
<protein>
    <submittedName>
        <fullName evidence="1">Uncharacterized protein</fullName>
    </submittedName>
</protein>
<dbReference type="EMBL" id="JRES01001652">
    <property type="protein sequence ID" value="KNC21137.1"/>
    <property type="molecule type" value="Genomic_DNA"/>
</dbReference>
<organism evidence="1 2">
    <name type="scientific">Lucilia cuprina</name>
    <name type="common">Green bottle fly</name>
    <name type="synonym">Australian sheep blowfly</name>
    <dbReference type="NCBI Taxonomy" id="7375"/>
    <lineage>
        <taxon>Eukaryota</taxon>
        <taxon>Metazoa</taxon>
        <taxon>Ecdysozoa</taxon>
        <taxon>Arthropoda</taxon>
        <taxon>Hexapoda</taxon>
        <taxon>Insecta</taxon>
        <taxon>Pterygota</taxon>
        <taxon>Neoptera</taxon>
        <taxon>Endopterygota</taxon>
        <taxon>Diptera</taxon>
        <taxon>Brachycera</taxon>
        <taxon>Muscomorpha</taxon>
        <taxon>Oestroidea</taxon>
        <taxon>Calliphoridae</taxon>
        <taxon>Luciliinae</taxon>
        <taxon>Lucilia</taxon>
    </lineage>
</organism>